<protein>
    <submittedName>
        <fullName evidence="7">FAD binding domain-containing protein</fullName>
    </submittedName>
</protein>
<keyword evidence="2" id="KW-0285">Flavoprotein</keyword>
<dbReference type="Pfam" id="PF21274">
    <property type="entry name" value="Rng_hyd_C"/>
    <property type="match status" value="1"/>
</dbReference>
<evidence type="ECO:0000313" key="7">
    <source>
        <dbReference type="EMBL" id="KAH7129003.1"/>
    </source>
</evidence>
<reference evidence="7" key="1">
    <citation type="journal article" date="2021" name="Nat. Commun.">
        <title>Genetic determinants of endophytism in the Arabidopsis root mycobiome.</title>
        <authorList>
            <person name="Mesny F."/>
            <person name="Miyauchi S."/>
            <person name="Thiergart T."/>
            <person name="Pickel B."/>
            <person name="Atanasova L."/>
            <person name="Karlsson M."/>
            <person name="Huettel B."/>
            <person name="Barry K.W."/>
            <person name="Haridas S."/>
            <person name="Chen C."/>
            <person name="Bauer D."/>
            <person name="Andreopoulos W."/>
            <person name="Pangilinan J."/>
            <person name="LaButti K."/>
            <person name="Riley R."/>
            <person name="Lipzen A."/>
            <person name="Clum A."/>
            <person name="Drula E."/>
            <person name="Henrissat B."/>
            <person name="Kohler A."/>
            <person name="Grigoriev I.V."/>
            <person name="Martin F.M."/>
            <person name="Hacquard S."/>
        </authorList>
    </citation>
    <scope>NUCLEOTIDE SEQUENCE</scope>
    <source>
        <strain evidence="7">MPI-CAGE-AT-0147</strain>
    </source>
</reference>
<name>A0A9P9ING1_9HYPO</name>
<dbReference type="PANTHER" id="PTHR43004:SF19">
    <property type="entry name" value="BINDING MONOOXYGENASE, PUTATIVE (JCVI)-RELATED"/>
    <property type="match status" value="1"/>
</dbReference>
<accession>A0A9P9ING1</accession>
<keyword evidence="4" id="KW-0560">Oxidoreductase</keyword>
<dbReference type="Pfam" id="PF01494">
    <property type="entry name" value="FAD_binding_3"/>
    <property type="match status" value="1"/>
</dbReference>
<dbReference type="OrthoDB" id="2690153at2759"/>
<dbReference type="Gene3D" id="3.50.50.60">
    <property type="entry name" value="FAD/NAD(P)-binding domain"/>
    <property type="match status" value="1"/>
</dbReference>
<keyword evidence="5" id="KW-0472">Membrane</keyword>
<dbReference type="InterPro" id="IPR050641">
    <property type="entry name" value="RIFMO-like"/>
</dbReference>
<dbReference type="GO" id="GO:0016709">
    <property type="term" value="F:oxidoreductase activity, acting on paired donors, with incorporation or reduction of molecular oxygen, NAD(P)H as one donor, and incorporation of one atom of oxygen"/>
    <property type="evidence" value="ECO:0007669"/>
    <property type="project" value="UniProtKB-ARBA"/>
</dbReference>
<comment type="cofactor">
    <cofactor evidence="1">
        <name>FAD</name>
        <dbReference type="ChEBI" id="CHEBI:57692"/>
    </cofactor>
</comment>
<dbReference type="Gene3D" id="3.30.9.10">
    <property type="entry name" value="D-Amino Acid Oxidase, subunit A, domain 2"/>
    <property type="match status" value="1"/>
</dbReference>
<dbReference type="SUPFAM" id="SSF51905">
    <property type="entry name" value="FAD/NAD(P)-binding domain"/>
    <property type="match status" value="1"/>
</dbReference>
<proteinExistence type="predicted"/>
<evidence type="ECO:0000259" key="6">
    <source>
        <dbReference type="Pfam" id="PF01494"/>
    </source>
</evidence>
<dbReference type="Proteomes" id="UP000738349">
    <property type="component" value="Unassembled WGS sequence"/>
</dbReference>
<evidence type="ECO:0000256" key="3">
    <source>
        <dbReference type="ARBA" id="ARBA00022827"/>
    </source>
</evidence>
<comment type="caution">
    <text evidence="7">The sequence shown here is derived from an EMBL/GenBank/DDBJ whole genome shotgun (WGS) entry which is preliminary data.</text>
</comment>
<dbReference type="GO" id="GO:0071949">
    <property type="term" value="F:FAD binding"/>
    <property type="evidence" value="ECO:0007669"/>
    <property type="project" value="InterPro"/>
</dbReference>
<evidence type="ECO:0000256" key="2">
    <source>
        <dbReference type="ARBA" id="ARBA00022630"/>
    </source>
</evidence>
<evidence type="ECO:0000256" key="4">
    <source>
        <dbReference type="ARBA" id="ARBA00023002"/>
    </source>
</evidence>
<dbReference type="InterPro" id="IPR002938">
    <property type="entry name" value="FAD-bd"/>
</dbReference>
<dbReference type="EMBL" id="JAGMUV010000018">
    <property type="protein sequence ID" value="KAH7129003.1"/>
    <property type="molecule type" value="Genomic_DNA"/>
</dbReference>
<keyword evidence="3" id="KW-0274">FAD</keyword>
<keyword evidence="8" id="KW-1185">Reference proteome</keyword>
<dbReference type="Gene3D" id="3.40.30.120">
    <property type="match status" value="1"/>
</dbReference>
<gene>
    <name evidence="7" type="ORF">EDB81DRAFT_860004</name>
</gene>
<dbReference type="AlphaFoldDB" id="A0A9P9ING1"/>
<dbReference type="PRINTS" id="PR00420">
    <property type="entry name" value="RNGMNOXGNASE"/>
</dbReference>
<dbReference type="PANTHER" id="PTHR43004">
    <property type="entry name" value="TRK SYSTEM POTASSIUM UPTAKE PROTEIN"/>
    <property type="match status" value="1"/>
</dbReference>
<evidence type="ECO:0000313" key="8">
    <source>
        <dbReference type="Proteomes" id="UP000738349"/>
    </source>
</evidence>
<feature type="transmembrane region" description="Helical" evidence="5">
    <location>
        <begin position="6"/>
        <end position="27"/>
    </location>
</feature>
<evidence type="ECO:0000256" key="1">
    <source>
        <dbReference type="ARBA" id="ARBA00001974"/>
    </source>
</evidence>
<sequence>MSNIQVPVLIVGGGIVGLSASLFLSSYGIKSLLVERHAGTSIHPRARGVNRRTMELYRGIGIDEAIRAAGASLAPSFGMYQGSSLAEVVESHPRKVVAGPQKLPGAAFFDFGPVDGTRGTQDLIEPILLKAARDEGGDVRFNTECLTFDQGYNGVTATLLDRSSNAKSAVHASYMIAADGAASPIRQQLGVSTTGAGTLGYLLNILFEVDLSDWVRGREFSLCLVDRPEVKGLFASINNSDRWVFHLSYDPRKGEEIQHFPPERCRELIKIALGMPDVHIEIKSILPWEPTVRVAEKFQHGRVFLSGDAAHQMPPWGGQGANTGIADVHNLAWKLAAVLNGQATDTLLTTYDTERLPIGRLVSEESGAASDEHGLLSLKKSVAAILALVYKIPRLVGYGYRYDSRAICTSDTTPWFWRAMRLMPTPSRILQISGTAGTRAPHLWVHFETSRISTLDLLGKNFVIFAGEDGKEWCEAAPNVTSSLNVNLRAYCVGPSRELVAPRGYWESSAGITTTGAILVRPDGMVAWHSWSNPPNIQRKLQEVLKQVLCFGRPSRIESFESPLYNYIISLLYLVHKCYVNS</sequence>
<dbReference type="InterPro" id="IPR036188">
    <property type="entry name" value="FAD/NAD-bd_sf"/>
</dbReference>
<evidence type="ECO:0000256" key="5">
    <source>
        <dbReference type="SAM" id="Phobius"/>
    </source>
</evidence>
<keyword evidence="5" id="KW-0812">Transmembrane</keyword>
<organism evidence="7 8">
    <name type="scientific">Dactylonectria macrodidyma</name>
    <dbReference type="NCBI Taxonomy" id="307937"/>
    <lineage>
        <taxon>Eukaryota</taxon>
        <taxon>Fungi</taxon>
        <taxon>Dikarya</taxon>
        <taxon>Ascomycota</taxon>
        <taxon>Pezizomycotina</taxon>
        <taxon>Sordariomycetes</taxon>
        <taxon>Hypocreomycetidae</taxon>
        <taxon>Hypocreales</taxon>
        <taxon>Nectriaceae</taxon>
        <taxon>Dactylonectria</taxon>
    </lineage>
</organism>
<keyword evidence="5" id="KW-1133">Transmembrane helix</keyword>
<feature type="domain" description="FAD-binding" evidence="6">
    <location>
        <begin position="6"/>
        <end position="364"/>
    </location>
</feature>